<dbReference type="PANTHER" id="PTHR30115:SF11">
    <property type="entry name" value="NITROGEN REGULATORY PROTEIN P-II HOMOLOG"/>
    <property type="match status" value="1"/>
</dbReference>
<protein>
    <submittedName>
        <fullName evidence="1">Nitrogen regulatory protein P-II</fullName>
    </submittedName>
</protein>
<dbReference type="Proteomes" id="UP000317369">
    <property type="component" value="Chromosome"/>
</dbReference>
<dbReference type="InterPro" id="IPR011322">
    <property type="entry name" value="N-reg_PII-like_a/b"/>
</dbReference>
<dbReference type="EMBL" id="CP036425">
    <property type="protein sequence ID" value="QDU33417.1"/>
    <property type="molecule type" value="Genomic_DNA"/>
</dbReference>
<accession>A0A517YT44</accession>
<name>A0A517YT44_9BACT</name>
<dbReference type="Gene3D" id="3.30.70.120">
    <property type="match status" value="1"/>
</dbReference>
<sequence>MKMIVAVIQPEKLDEVRQALIDTGISRVTVTRVTGHGRQEDIDLYRGQEVVPDLLTKVRLEVALNDAFVEPAIEAICKAAKNNGGKIGDGKIFVLPLEKVVRIRTGETGGDAV</sequence>
<proteinExistence type="predicted"/>
<organism evidence="1 2">
    <name type="scientific">Poriferisphaera corsica</name>
    <dbReference type="NCBI Taxonomy" id="2528020"/>
    <lineage>
        <taxon>Bacteria</taxon>
        <taxon>Pseudomonadati</taxon>
        <taxon>Planctomycetota</taxon>
        <taxon>Phycisphaerae</taxon>
        <taxon>Phycisphaerales</taxon>
        <taxon>Phycisphaeraceae</taxon>
        <taxon>Poriferisphaera</taxon>
    </lineage>
</organism>
<dbReference type="PANTHER" id="PTHR30115">
    <property type="entry name" value="NITROGEN REGULATORY PROTEIN P-II"/>
    <property type="match status" value="1"/>
</dbReference>
<dbReference type="RefSeq" id="WP_145076436.1">
    <property type="nucleotide sequence ID" value="NZ_CP036425.1"/>
</dbReference>
<dbReference type="SUPFAM" id="SSF54913">
    <property type="entry name" value="GlnB-like"/>
    <property type="match status" value="1"/>
</dbReference>
<keyword evidence="2" id="KW-1185">Reference proteome</keyword>
<dbReference type="PROSITE" id="PS51343">
    <property type="entry name" value="PII_GLNB_DOM"/>
    <property type="match status" value="1"/>
</dbReference>
<dbReference type="Pfam" id="PF00543">
    <property type="entry name" value="P-II"/>
    <property type="match status" value="1"/>
</dbReference>
<reference evidence="1 2" key="1">
    <citation type="submission" date="2019-02" db="EMBL/GenBank/DDBJ databases">
        <title>Deep-cultivation of Planctomycetes and their phenomic and genomic characterization uncovers novel biology.</title>
        <authorList>
            <person name="Wiegand S."/>
            <person name="Jogler M."/>
            <person name="Boedeker C."/>
            <person name="Pinto D."/>
            <person name="Vollmers J."/>
            <person name="Rivas-Marin E."/>
            <person name="Kohn T."/>
            <person name="Peeters S.H."/>
            <person name="Heuer A."/>
            <person name="Rast P."/>
            <person name="Oberbeckmann S."/>
            <person name="Bunk B."/>
            <person name="Jeske O."/>
            <person name="Meyerdierks A."/>
            <person name="Storesund J.E."/>
            <person name="Kallscheuer N."/>
            <person name="Luecker S."/>
            <person name="Lage O.M."/>
            <person name="Pohl T."/>
            <person name="Merkel B.J."/>
            <person name="Hornburger P."/>
            <person name="Mueller R.-W."/>
            <person name="Bruemmer F."/>
            <person name="Labrenz M."/>
            <person name="Spormann A.M."/>
            <person name="Op den Camp H."/>
            <person name="Overmann J."/>
            <person name="Amann R."/>
            <person name="Jetten M.S.M."/>
            <person name="Mascher T."/>
            <person name="Medema M.H."/>
            <person name="Devos D.P."/>
            <person name="Kaster A.-K."/>
            <person name="Ovreas L."/>
            <person name="Rohde M."/>
            <person name="Galperin M.Y."/>
            <person name="Jogler C."/>
        </authorList>
    </citation>
    <scope>NUCLEOTIDE SEQUENCE [LARGE SCALE GENOMIC DNA]</scope>
    <source>
        <strain evidence="1 2">KS4</strain>
    </source>
</reference>
<dbReference type="InterPro" id="IPR002187">
    <property type="entry name" value="N-reg_PII"/>
</dbReference>
<dbReference type="GO" id="GO:0030234">
    <property type="term" value="F:enzyme regulator activity"/>
    <property type="evidence" value="ECO:0007669"/>
    <property type="project" value="InterPro"/>
</dbReference>
<dbReference type="InterPro" id="IPR015867">
    <property type="entry name" value="N-reg_PII/ATP_PRibTrfase_C"/>
</dbReference>
<evidence type="ECO:0000313" key="2">
    <source>
        <dbReference type="Proteomes" id="UP000317369"/>
    </source>
</evidence>
<gene>
    <name evidence="1" type="primary">glnB</name>
    <name evidence="1" type="ORF">KS4_14630</name>
</gene>
<evidence type="ECO:0000313" key="1">
    <source>
        <dbReference type="EMBL" id="QDU33417.1"/>
    </source>
</evidence>
<dbReference type="GO" id="GO:0006808">
    <property type="term" value="P:regulation of nitrogen utilization"/>
    <property type="evidence" value="ECO:0007669"/>
    <property type="project" value="InterPro"/>
</dbReference>
<dbReference type="KEGG" id="pcor:KS4_14630"/>
<dbReference type="GO" id="GO:0005829">
    <property type="term" value="C:cytosol"/>
    <property type="evidence" value="ECO:0007669"/>
    <property type="project" value="TreeGrafter"/>
</dbReference>
<dbReference type="GO" id="GO:0005524">
    <property type="term" value="F:ATP binding"/>
    <property type="evidence" value="ECO:0007669"/>
    <property type="project" value="TreeGrafter"/>
</dbReference>
<dbReference type="PRINTS" id="PR00340">
    <property type="entry name" value="PIIGLNB"/>
</dbReference>
<dbReference type="SMART" id="SM00938">
    <property type="entry name" value="P-II"/>
    <property type="match status" value="1"/>
</dbReference>
<dbReference type="OrthoDB" id="9802729at2"/>
<dbReference type="AlphaFoldDB" id="A0A517YT44"/>